<proteinExistence type="predicted"/>
<keyword evidence="3" id="KW-1185">Reference proteome</keyword>
<accession>A0AAV9P333</accession>
<name>A0AAV9P333_9PEZI</name>
<dbReference type="AlphaFoldDB" id="A0AAV9P333"/>
<feature type="chain" id="PRO_5043799106" evidence="1">
    <location>
        <begin position="21"/>
        <end position="334"/>
    </location>
</feature>
<dbReference type="EMBL" id="JAVRRT010000015">
    <property type="protein sequence ID" value="KAK5165693.1"/>
    <property type="molecule type" value="Genomic_DNA"/>
</dbReference>
<evidence type="ECO:0000313" key="3">
    <source>
        <dbReference type="Proteomes" id="UP001337655"/>
    </source>
</evidence>
<gene>
    <name evidence="2" type="ORF">LTR77_008616</name>
</gene>
<protein>
    <submittedName>
        <fullName evidence="2">Uncharacterized protein</fullName>
    </submittedName>
</protein>
<dbReference type="GeneID" id="89929948"/>
<evidence type="ECO:0000313" key="2">
    <source>
        <dbReference type="EMBL" id="KAK5165693.1"/>
    </source>
</evidence>
<reference evidence="2 3" key="1">
    <citation type="submission" date="2023-08" db="EMBL/GenBank/DDBJ databases">
        <title>Black Yeasts Isolated from many extreme environments.</title>
        <authorList>
            <person name="Coleine C."/>
            <person name="Stajich J.E."/>
            <person name="Selbmann L."/>
        </authorList>
    </citation>
    <scope>NUCLEOTIDE SEQUENCE [LARGE SCALE GENOMIC DNA]</scope>
    <source>
        <strain evidence="2 3">CCFEE 5935</strain>
    </source>
</reference>
<comment type="caution">
    <text evidence="2">The sequence shown here is derived from an EMBL/GenBank/DDBJ whole genome shotgun (WGS) entry which is preliminary data.</text>
</comment>
<feature type="signal peptide" evidence="1">
    <location>
        <begin position="1"/>
        <end position="20"/>
    </location>
</feature>
<organism evidence="2 3">
    <name type="scientific">Saxophila tyrrhenica</name>
    <dbReference type="NCBI Taxonomy" id="1690608"/>
    <lineage>
        <taxon>Eukaryota</taxon>
        <taxon>Fungi</taxon>
        <taxon>Dikarya</taxon>
        <taxon>Ascomycota</taxon>
        <taxon>Pezizomycotina</taxon>
        <taxon>Dothideomycetes</taxon>
        <taxon>Dothideomycetidae</taxon>
        <taxon>Mycosphaerellales</taxon>
        <taxon>Extremaceae</taxon>
        <taxon>Saxophila</taxon>
    </lineage>
</organism>
<keyword evidence="1" id="KW-0732">Signal</keyword>
<evidence type="ECO:0000256" key="1">
    <source>
        <dbReference type="SAM" id="SignalP"/>
    </source>
</evidence>
<dbReference type="RefSeq" id="XP_064655705.1">
    <property type="nucleotide sequence ID" value="XM_064805846.1"/>
</dbReference>
<dbReference type="Proteomes" id="UP001337655">
    <property type="component" value="Unassembled WGS sequence"/>
</dbReference>
<sequence>MHTKQALALGVAAFSTLALASPVTLNLTTEGLIKRGLSEVICGFYPSASEDLGYVCNDQDVMLFVPMNEVLDNLIYLAEVCVDYHLVDIGPPGGTGLMAGTNMPGSGRVRVTDRDGYNVNIGYCNGNDGDDVSPSAYGWPGPNGEPWLQCGKDGQVPCPGTGCIEGSLVVESQEAIACQDYLGAGYIGVGATYIYSSTRQVGTTWTVGGFLSIDTSDLAPVSVQADFFASFAETTTIGSSTGVGDTCGSEDAEGDYTCGLHIRPQCYAMTGYCDTEATGRVPWANVVPQTSSDGVGVFTSEICICENCPGFDDTIDLETAPDAVCHLPCAGCMP</sequence>